<evidence type="ECO:0000259" key="1">
    <source>
        <dbReference type="Pfam" id="PF25355"/>
    </source>
</evidence>
<dbReference type="RefSeq" id="WP_147039834.1">
    <property type="nucleotide sequence ID" value="NZ_BJUW01000011.1"/>
</dbReference>
<dbReference type="AlphaFoldDB" id="A0A511AN82"/>
<dbReference type="InterPro" id="IPR057204">
    <property type="entry name" value="DUF7882"/>
</dbReference>
<dbReference type="Pfam" id="PF25355">
    <property type="entry name" value="DUF7882"/>
    <property type="match status" value="1"/>
</dbReference>
<dbReference type="Proteomes" id="UP000321225">
    <property type="component" value="Unassembled WGS sequence"/>
</dbReference>
<comment type="caution">
    <text evidence="2">The sequence shown here is derived from an EMBL/GenBank/DDBJ whole genome shotgun (WGS) entry which is preliminary data.</text>
</comment>
<keyword evidence="3" id="KW-1185">Reference proteome</keyword>
<reference evidence="2 3" key="1">
    <citation type="submission" date="2019-07" db="EMBL/GenBank/DDBJ databases">
        <title>Whole genome shotgun sequence of Microbacterium aerolatum NBRC 103071.</title>
        <authorList>
            <person name="Hosoyama A."/>
            <person name="Uohara A."/>
            <person name="Ohji S."/>
            <person name="Ichikawa N."/>
        </authorList>
    </citation>
    <scope>NUCLEOTIDE SEQUENCE [LARGE SCALE GENOMIC DNA]</scope>
    <source>
        <strain evidence="2 3">NBRC 103071</strain>
    </source>
</reference>
<gene>
    <name evidence="2" type="ORF">MAE01_24330</name>
</gene>
<organism evidence="2 3">
    <name type="scientific">Microbacterium aerolatum</name>
    <dbReference type="NCBI Taxonomy" id="153731"/>
    <lineage>
        <taxon>Bacteria</taxon>
        <taxon>Bacillati</taxon>
        <taxon>Actinomycetota</taxon>
        <taxon>Actinomycetes</taxon>
        <taxon>Micrococcales</taxon>
        <taxon>Microbacteriaceae</taxon>
        <taxon>Microbacterium</taxon>
    </lineage>
</organism>
<protein>
    <recommendedName>
        <fullName evidence="1">DUF7882 domain-containing protein</fullName>
    </recommendedName>
</protein>
<evidence type="ECO:0000313" key="3">
    <source>
        <dbReference type="Proteomes" id="UP000321225"/>
    </source>
</evidence>
<dbReference type="OrthoDB" id="5123855at2"/>
<sequence>MGSLYYGDSAEPINIEDRALAHLKIVIATKLRRNESFTLSWRHPDADDSGRSTIWLHPSIPLRFVFDSPEAPAISRQWVEDLANSASSSGGVTLVDEHVEAATA</sequence>
<accession>A0A511AN82</accession>
<proteinExistence type="predicted"/>
<dbReference type="EMBL" id="BJUW01000011">
    <property type="protein sequence ID" value="GEK87257.1"/>
    <property type="molecule type" value="Genomic_DNA"/>
</dbReference>
<name>A0A511AN82_9MICO</name>
<evidence type="ECO:0000313" key="2">
    <source>
        <dbReference type="EMBL" id="GEK87257.1"/>
    </source>
</evidence>
<feature type="domain" description="DUF7882" evidence="1">
    <location>
        <begin position="1"/>
        <end position="97"/>
    </location>
</feature>